<dbReference type="Proteomes" id="UP000464669">
    <property type="component" value="Segment"/>
</dbReference>
<gene>
    <name evidence="1" type="ORF">N1M2_240</name>
</gene>
<evidence type="ECO:0000313" key="1">
    <source>
        <dbReference type="EMBL" id="QGH72103.1"/>
    </source>
</evidence>
<organism evidence="1 2">
    <name type="scientific">Klebsiella phage N1M2</name>
    <dbReference type="NCBI Taxonomy" id="2664939"/>
    <lineage>
        <taxon>Viruses</taxon>
        <taxon>Duplodnaviria</taxon>
        <taxon>Heunggongvirae</taxon>
        <taxon>Uroviricota</taxon>
        <taxon>Caudoviricetes</taxon>
        <taxon>Chimalliviridae</taxon>
        <taxon>Nimduovirus</taxon>
        <taxon>Nimduovirus N1M2</taxon>
    </lineage>
</organism>
<name>A0A6B7ZF13_9CAUD</name>
<accession>A0A6B7ZF13</accession>
<sequence>MKKINMLVALILIVLFAGFVYSGKSAAAAYDIKEDIEVKSIVAQSAVVKAEKVMNGVVDGIFTMKFGKTTQKFIMQCDKNQETVTMYYYMKDITGYKAKGATGFKITAYNNAEGGYTPGDESVVYDSADSNDNLQAAITKLNILVEHNVGIIAFEFYEDVSGIGKSPVAYSMMFSPKVAVTILGKMNAIENGICNIDAGFSTVTPLARLTDSL</sequence>
<protein>
    <submittedName>
        <fullName evidence="1">Uncharacterized protein</fullName>
    </submittedName>
</protein>
<dbReference type="EMBL" id="MN642089">
    <property type="protein sequence ID" value="QGH72103.1"/>
    <property type="molecule type" value="Genomic_DNA"/>
</dbReference>
<keyword evidence="2" id="KW-1185">Reference proteome</keyword>
<reference evidence="1 2" key="1">
    <citation type="submission" date="2019-11" db="EMBL/GenBank/DDBJ databases">
        <authorList>
            <person name="Lewis R."/>
            <person name="Clooney A.G."/>
            <person name="Stockdale S.R."/>
            <person name="Buttimer C."/>
            <person name="Draper L.A."/>
            <person name="Ross R.P."/>
            <person name="Hill C."/>
        </authorList>
    </citation>
    <scope>NUCLEOTIDE SEQUENCE [LARGE SCALE GENOMIC DNA]</scope>
</reference>
<proteinExistence type="predicted"/>
<evidence type="ECO:0000313" key="2">
    <source>
        <dbReference type="Proteomes" id="UP000464669"/>
    </source>
</evidence>